<keyword evidence="2" id="KW-1185">Reference proteome</keyword>
<name>A0ABM1Q2X5_DROAR</name>
<evidence type="ECO:0000256" key="1">
    <source>
        <dbReference type="SAM" id="MobiDB-lite"/>
    </source>
</evidence>
<reference evidence="2" key="1">
    <citation type="journal article" date="1997" name="Nucleic Acids Res.">
        <title>tRNAscan-SE: a program for improved detection of transfer RNA genes in genomic sequence.</title>
        <authorList>
            <person name="Lowe T.M."/>
            <person name="Eddy S.R."/>
        </authorList>
    </citation>
    <scope>NUCLEOTIDE SEQUENCE [LARGE SCALE GENOMIC DNA]</scope>
</reference>
<protein>
    <submittedName>
        <fullName evidence="3">Uncharacterized protein LOC108621161</fullName>
    </submittedName>
</protein>
<sequence>MDNFNVPRKVNRHVYKAVSELQDSLAGFVSADLINKYVKYTLRRSKQLVNVDEIIHQSLSNLTDLGILARTGSSGYAIRHTIKRASMEYTGTPTCDLDSRTSSKRSSSARKTSVKSIKRVSKSKTKRILGSKSKASRDRAPIKRLKREYTRGESLICLGCRTGIAGLIDLCKILKENNFLQMVKPGNVGSINSS</sequence>
<evidence type="ECO:0000313" key="2">
    <source>
        <dbReference type="Proteomes" id="UP000694904"/>
    </source>
</evidence>
<evidence type="ECO:0000313" key="3">
    <source>
        <dbReference type="RefSeq" id="XP_017873811.1"/>
    </source>
</evidence>
<gene>
    <name evidence="3" type="primary">LOC108621161</name>
</gene>
<dbReference type="Proteomes" id="UP000694904">
    <property type="component" value="Chromosome 2"/>
</dbReference>
<dbReference type="RefSeq" id="XP_017873811.1">
    <property type="nucleotide sequence ID" value="XM_018018322.1"/>
</dbReference>
<accession>A0ABM1Q2X5</accession>
<reference evidence="3" key="3">
    <citation type="submission" date="2025-08" db="UniProtKB">
        <authorList>
            <consortium name="RefSeq"/>
        </authorList>
    </citation>
    <scope>IDENTIFICATION</scope>
    <source>
        <tissue evidence="3">Whole organism</tissue>
    </source>
</reference>
<proteinExistence type="predicted"/>
<feature type="compositionally biased region" description="Basic residues" evidence="1">
    <location>
        <begin position="112"/>
        <end position="129"/>
    </location>
</feature>
<feature type="region of interest" description="Disordered" evidence="1">
    <location>
        <begin position="93"/>
        <end position="140"/>
    </location>
</feature>
<reference evidence="2" key="2">
    <citation type="journal article" date="2016" name="G3 (Bethesda)">
        <title>Genome Evolution in Three Species of Cactophilic Drosophila.</title>
        <authorList>
            <person name="Sanchez-Flores A."/>
            <person name="Penazola F."/>
            <person name="Carpinteyro-Ponce J."/>
            <person name="Nazario-Yepiz N."/>
            <person name="Abreu-Goodger C."/>
            <person name="Machado C.A."/>
            <person name="Markow T.A."/>
        </authorList>
    </citation>
    <scope>NUCLEOTIDE SEQUENCE [LARGE SCALE GENOMIC DNA]</scope>
</reference>
<dbReference type="GeneID" id="108621161"/>
<organism evidence="2 3">
    <name type="scientific">Drosophila arizonae</name>
    <name type="common">Fruit fly</name>
    <dbReference type="NCBI Taxonomy" id="7263"/>
    <lineage>
        <taxon>Eukaryota</taxon>
        <taxon>Metazoa</taxon>
        <taxon>Ecdysozoa</taxon>
        <taxon>Arthropoda</taxon>
        <taxon>Hexapoda</taxon>
        <taxon>Insecta</taxon>
        <taxon>Pterygota</taxon>
        <taxon>Neoptera</taxon>
        <taxon>Endopterygota</taxon>
        <taxon>Diptera</taxon>
        <taxon>Brachycera</taxon>
        <taxon>Muscomorpha</taxon>
        <taxon>Ephydroidea</taxon>
        <taxon>Drosophilidae</taxon>
        <taxon>Drosophila</taxon>
    </lineage>
</organism>